<keyword evidence="1" id="KW-1133">Transmembrane helix</keyword>
<keyword evidence="1" id="KW-0472">Membrane</keyword>
<organism evidence="2 3">
    <name type="scientific">Friedmanniomyces endolithicus</name>
    <dbReference type="NCBI Taxonomy" id="329885"/>
    <lineage>
        <taxon>Eukaryota</taxon>
        <taxon>Fungi</taxon>
        <taxon>Dikarya</taxon>
        <taxon>Ascomycota</taxon>
        <taxon>Pezizomycotina</taxon>
        <taxon>Dothideomycetes</taxon>
        <taxon>Dothideomycetidae</taxon>
        <taxon>Mycosphaerellales</taxon>
        <taxon>Teratosphaeriaceae</taxon>
        <taxon>Friedmanniomyces</taxon>
    </lineage>
</organism>
<gene>
    <name evidence="2" type="ORF">B0A54_04350</name>
</gene>
<dbReference type="EMBL" id="NAJP01000012">
    <property type="protein sequence ID" value="TKA45254.1"/>
    <property type="molecule type" value="Genomic_DNA"/>
</dbReference>
<comment type="caution">
    <text evidence="2">The sequence shown here is derived from an EMBL/GenBank/DDBJ whole genome shotgun (WGS) entry which is preliminary data.</text>
</comment>
<dbReference type="OrthoDB" id="5388417at2759"/>
<evidence type="ECO:0000313" key="3">
    <source>
        <dbReference type="Proteomes" id="UP000310066"/>
    </source>
</evidence>
<dbReference type="Proteomes" id="UP000310066">
    <property type="component" value="Unassembled WGS sequence"/>
</dbReference>
<accession>A0A4U0V8V5</accession>
<evidence type="ECO:0000256" key="1">
    <source>
        <dbReference type="SAM" id="Phobius"/>
    </source>
</evidence>
<keyword evidence="1" id="KW-0812">Transmembrane</keyword>
<protein>
    <submittedName>
        <fullName evidence="2">Uncharacterized protein</fullName>
    </submittedName>
</protein>
<dbReference type="AlphaFoldDB" id="A0A4U0V8V5"/>
<name>A0A4U0V8V5_9PEZI</name>
<reference evidence="2 3" key="1">
    <citation type="submission" date="2017-03" db="EMBL/GenBank/DDBJ databases">
        <title>Genomes of endolithic fungi from Antarctica.</title>
        <authorList>
            <person name="Coleine C."/>
            <person name="Masonjones S."/>
            <person name="Stajich J.E."/>
        </authorList>
    </citation>
    <scope>NUCLEOTIDE SEQUENCE [LARGE SCALE GENOMIC DNA]</scope>
    <source>
        <strain evidence="2 3">CCFEE 5311</strain>
    </source>
</reference>
<proteinExistence type="predicted"/>
<evidence type="ECO:0000313" key="2">
    <source>
        <dbReference type="EMBL" id="TKA45254.1"/>
    </source>
</evidence>
<sequence length="183" mass="20147">MDTTSFTAILRRHAAQQSGFSHVLAVVLVVLLTLLILALLLIAGLLFMRQRRRSRKHELLPIYADKRVSTSSTSSHRRVLVRPSESIYLYHEKPGHAASSSDPPSPTSELPQIRITFPEEFDASGKRQSGRVVVVRVGDTGVGLEPVAEDLPAYGAGERFQSLDLDRIGGLVEKPRGTPQRLS</sequence>
<feature type="transmembrane region" description="Helical" evidence="1">
    <location>
        <begin position="20"/>
        <end position="47"/>
    </location>
</feature>